<reference evidence="2 3" key="1">
    <citation type="journal article" date="2019" name="Emerg. Microbes Infect.">
        <title>Comprehensive subspecies identification of 175 nontuberculous mycobacteria species based on 7547 genomic profiles.</title>
        <authorList>
            <person name="Matsumoto Y."/>
            <person name="Kinjo T."/>
            <person name="Motooka D."/>
            <person name="Nabeya D."/>
            <person name="Jung N."/>
            <person name="Uechi K."/>
            <person name="Horii T."/>
            <person name="Iida T."/>
            <person name="Fujita J."/>
            <person name="Nakamura S."/>
        </authorList>
    </citation>
    <scope>NUCLEOTIDE SEQUENCE [LARGE SCALE GENOMIC DNA]</scope>
    <source>
        <strain evidence="2 3">JCM 15296</strain>
    </source>
</reference>
<dbReference type="Proteomes" id="UP000465609">
    <property type="component" value="Chromosome"/>
</dbReference>
<feature type="region of interest" description="Disordered" evidence="1">
    <location>
        <begin position="1"/>
        <end position="44"/>
    </location>
</feature>
<evidence type="ECO:0000313" key="3">
    <source>
        <dbReference type="Proteomes" id="UP000465609"/>
    </source>
</evidence>
<accession>A0ABN5YWC6</accession>
<evidence type="ECO:0000313" key="2">
    <source>
        <dbReference type="EMBL" id="BBX84999.1"/>
    </source>
</evidence>
<gene>
    <name evidence="2" type="ORF">MAUB_28720</name>
</gene>
<protein>
    <submittedName>
        <fullName evidence="2">Uncharacterized protein</fullName>
    </submittedName>
</protein>
<keyword evidence="3" id="KW-1185">Reference proteome</keyword>
<organism evidence="2 3">
    <name type="scientific">Mycolicibacterium aubagnense</name>
    <dbReference type="NCBI Taxonomy" id="319707"/>
    <lineage>
        <taxon>Bacteria</taxon>
        <taxon>Bacillati</taxon>
        <taxon>Actinomycetota</taxon>
        <taxon>Actinomycetes</taxon>
        <taxon>Mycobacteriales</taxon>
        <taxon>Mycobacteriaceae</taxon>
        <taxon>Mycolicibacterium</taxon>
    </lineage>
</organism>
<name>A0ABN5YWC6_9MYCO</name>
<evidence type="ECO:0000256" key="1">
    <source>
        <dbReference type="SAM" id="MobiDB-lite"/>
    </source>
</evidence>
<feature type="compositionally biased region" description="Basic and acidic residues" evidence="1">
    <location>
        <begin position="13"/>
        <end position="25"/>
    </location>
</feature>
<proteinExistence type="predicted"/>
<sequence>MFCSGLSGWDLEGQDRRIVNPRDGRPVGSDPVAASEEEHPRDKHQCRVYSGPVVRQNPVRVSPAKFLAR</sequence>
<dbReference type="EMBL" id="AP022577">
    <property type="protein sequence ID" value="BBX84999.1"/>
    <property type="molecule type" value="Genomic_DNA"/>
</dbReference>